<dbReference type="EMBL" id="CP113361">
    <property type="protein sequence ID" value="WAI02036.1"/>
    <property type="molecule type" value="Genomic_DNA"/>
</dbReference>
<keyword evidence="2" id="KW-0472">Membrane</keyword>
<dbReference type="Pfam" id="PF07676">
    <property type="entry name" value="PD40"/>
    <property type="match status" value="3"/>
</dbReference>
<dbReference type="AlphaFoldDB" id="A0A9X9T938"/>
<evidence type="ECO:0000313" key="3">
    <source>
        <dbReference type="EMBL" id="WAI02036.1"/>
    </source>
</evidence>
<keyword evidence="2" id="KW-0812">Transmembrane</keyword>
<evidence type="ECO:0000313" key="4">
    <source>
        <dbReference type="Proteomes" id="UP001163096"/>
    </source>
</evidence>
<dbReference type="PANTHER" id="PTHR36842:SF2">
    <property type="entry name" value="SLR0505 PROTEIN"/>
    <property type="match status" value="1"/>
</dbReference>
<name>A0A9X9T938_METOG</name>
<dbReference type="SUPFAM" id="SSF69304">
    <property type="entry name" value="Tricorn protease N-terminal domain"/>
    <property type="match status" value="2"/>
</dbReference>
<dbReference type="Gene3D" id="2.120.10.30">
    <property type="entry name" value="TolB, C-terminal domain"/>
    <property type="match status" value="2"/>
</dbReference>
<dbReference type="Proteomes" id="UP001163096">
    <property type="component" value="Chromosome"/>
</dbReference>
<organism evidence="3 4">
    <name type="scientific">Methanogenium organophilum</name>
    <dbReference type="NCBI Taxonomy" id="2199"/>
    <lineage>
        <taxon>Archaea</taxon>
        <taxon>Methanobacteriati</taxon>
        <taxon>Methanobacteriota</taxon>
        <taxon>Stenosarchaea group</taxon>
        <taxon>Methanomicrobia</taxon>
        <taxon>Methanomicrobiales</taxon>
        <taxon>Methanomicrobiaceae</taxon>
        <taxon>Methanogenium</taxon>
    </lineage>
</organism>
<evidence type="ECO:0000256" key="1">
    <source>
        <dbReference type="ARBA" id="ARBA00009820"/>
    </source>
</evidence>
<dbReference type="GeneID" id="76834230"/>
<accession>A0A9X9T938</accession>
<feature type="transmembrane region" description="Helical" evidence="2">
    <location>
        <begin position="25"/>
        <end position="42"/>
    </location>
</feature>
<dbReference type="RefSeq" id="WP_268187314.1">
    <property type="nucleotide sequence ID" value="NZ_CP113361.1"/>
</dbReference>
<comment type="similarity">
    <text evidence="1">Belongs to the TolB family.</text>
</comment>
<gene>
    <name evidence="3" type="ORF">OU421_03970</name>
</gene>
<evidence type="ECO:0000256" key="2">
    <source>
        <dbReference type="SAM" id="Phobius"/>
    </source>
</evidence>
<dbReference type="PANTHER" id="PTHR36842">
    <property type="entry name" value="PROTEIN TOLB HOMOLOG"/>
    <property type="match status" value="1"/>
</dbReference>
<dbReference type="InterPro" id="IPR011042">
    <property type="entry name" value="6-blade_b-propeller_TolB-like"/>
</dbReference>
<dbReference type="InterPro" id="IPR011659">
    <property type="entry name" value="WD40"/>
</dbReference>
<sequence>MGHRICGCDKTALFVKAEARIRNRIKGIAAFCLILSLIFSAGCITEDCGTEMPKDTVNGTQFSGWSQYPSISGDGRYVAFVTGADDPERPFMQYPADIRIRSQETGQLISVKASAALPEEYAIFTYPSLSGDGRYCAFEAASRISKSDYITEKTGLYGIFVFDGDTGETTCVSMASDGTRGNARSEHPVISDDGRYVTFSSWATNLVENDTNTVADVFLHDLQTGETGRITRGSGASGPSAISGDGRMVVFASTASDLVQGDTNGGTDIFTYNRLTGVTTRVSVSSDGTEGNDSSVSPDISTDGRFVSFRSWAANLVEGDTNGVDDVFVHDCLTRKTTRARDAAPGTFELGWSRSPPLSGDGRYVAFESAAETLVAGDTNRMEDVFVYDTETGETTLISVASDGNPGNGNSNAPDLSHDGRYVVFVSGASSLVEGDENGYADVFVHDRKTGRTTMISCYPDNMTPVLQREQTTGKTVPA</sequence>
<reference evidence="3" key="1">
    <citation type="submission" date="2022-11" db="EMBL/GenBank/DDBJ databases">
        <title>Complete genome sequence of Methanogenium organophilum DSM 3596.</title>
        <authorList>
            <person name="Chen S.-C."/>
            <person name="Lai S.-J."/>
            <person name="You Y.-T."/>
        </authorList>
    </citation>
    <scope>NUCLEOTIDE SEQUENCE</scope>
    <source>
        <strain evidence="3">DSM 3596</strain>
    </source>
</reference>
<dbReference type="KEGG" id="mou:OU421_03970"/>
<proteinExistence type="inferred from homology"/>
<evidence type="ECO:0008006" key="5">
    <source>
        <dbReference type="Google" id="ProtNLM"/>
    </source>
</evidence>
<protein>
    <recommendedName>
        <fullName evidence="5">WD40-like Beta Propeller Repeat</fullName>
    </recommendedName>
</protein>
<keyword evidence="4" id="KW-1185">Reference proteome</keyword>
<keyword evidence="2" id="KW-1133">Transmembrane helix</keyword>